<evidence type="ECO:0000256" key="1">
    <source>
        <dbReference type="SAM" id="MobiDB-lite"/>
    </source>
</evidence>
<proteinExistence type="predicted"/>
<dbReference type="AlphaFoldDB" id="A0A5B7I7N1"/>
<reference evidence="2 3" key="1">
    <citation type="submission" date="2019-05" db="EMBL/GenBank/DDBJ databases">
        <title>Another draft genome of Portunus trituberculatus and its Hox gene families provides insights of decapod evolution.</title>
        <authorList>
            <person name="Jeong J.-H."/>
            <person name="Song I."/>
            <person name="Kim S."/>
            <person name="Choi T."/>
            <person name="Kim D."/>
            <person name="Ryu S."/>
            <person name="Kim W."/>
        </authorList>
    </citation>
    <scope>NUCLEOTIDE SEQUENCE [LARGE SCALE GENOMIC DNA]</scope>
    <source>
        <tissue evidence="2">Muscle</tissue>
    </source>
</reference>
<evidence type="ECO:0000313" key="2">
    <source>
        <dbReference type="EMBL" id="MPC77946.1"/>
    </source>
</evidence>
<protein>
    <submittedName>
        <fullName evidence="2">Uncharacterized protein</fullName>
    </submittedName>
</protein>
<feature type="compositionally biased region" description="Basic and acidic residues" evidence="1">
    <location>
        <begin position="67"/>
        <end position="76"/>
    </location>
</feature>
<dbReference type="Proteomes" id="UP000324222">
    <property type="component" value="Unassembled WGS sequence"/>
</dbReference>
<feature type="compositionally biased region" description="Polar residues" evidence="1">
    <location>
        <begin position="48"/>
        <end position="65"/>
    </location>
</feature>
<feature type="region of interest" description="Disordered" evidence="1">
    <location>
        <begin position="20"/>
        <end position="76"/>
    </location>
</feature>
<accession>A0A5B7I7N1</accession>
<feature type="compositionally biased region" description="Low complexity" evidence="1">
    <location>
        <begin position="20"/>
        <end position="44"/>
    </location>
</feature>
<dbReference type="EMBL" id="VSRR010047167">
    <property type="protein sequence ID" value="MPC77946.1"/>
    <property type="molecule type" value="Genomic_DNA"/>
</dbReference>
<sequence>MFLCTRDQKSSDILHYLLLPSSSPADTSPTTPTPSPHQHQAPAAGISLPQSPTYRRHTFASSISSPRRGEKADRHVTRPATIIEEIYSIYLKNEEFFAYLNPKDTFNG</sequence>
<organism evidence="2 3">
    <name type="scientific">Portunus trituberculatus</name>
    <name type="common">Swimming crab</name>
    <name type="synonym">Neptunus trituberculatus</name>
    <dbReference type="NCBI Taxonomy" id="210409"/>
    <lineage>
        <taxon>Eukaryota</taxon>
        <taxon>Metazoa</taxon>
        <taxon>Ecdysozoa</taxon>
        <taxon>Arthropoda</taxon>
        <taxon>Crustacea</taxon>
        <taxon>Multicrustacea</taxon>
        <taxon>Malacostraca</taxon>
        <taxon>Eumalacostraca</taxon>
        <taxon>Eucarida</taxon>
        <taxon>Decapoda</taxon>
        <taxon>Pleocyemata</taxon>
        <taxon>Brachyura</taxon>
        <taxon>Eubrachyura</taxon>
        <taxon>Portunoidea</taxon>
        <taxon>Portunidae</taxon>
        <taxon>Portuninae</taxon>
        <taxon>Portunus</taxon>
    </lineage>
</organism>
<comment type="caution">
    <text evidence="2">The sequence shown here is derived from an EMBL/GenBank/DDBJ whole genome shotgun (WGS) entry which is preliminary data.</text>
</comment>
<name>A0A5B7I7N1_PORTR</name>
<gene>
    <name evidence="2" type="ORF">E2C01_072415</name>
</gene>
<evidence type="ECO:0000313" key="3">
    <source>
        <dbReference type="Proteomes" id="UP000324222"/>
    </source>
</evidence>
<keyword evidence="3" id="KW-1185">Reference proteome</keyword>